<keyword evidence="2" id="KW-1003">Cell membrane</keyword>
<dbReference type="PRINTS" id="PR01437">
    <property type="entry name" value="NUOXDRDTASE4"/>
</dbReference>
<feature type="transmembrane region" description="Helical" evidence="8">
    <location>
        <begin position="62"/>
        <end position="83"/>
    </location>
</feature>
<protein>
    <submittedName>
        <fullName evidence="10">Hydrogenase-4 component B</fullName>
    </submittedName>
</protein>
<evidence type="ECO:0000259" key="9">
    <source>
        <dbReference type="Pfam" id="PF00361"/>
    </source>
</evidence>
<feature type="transmembrane region" description="Helical" evidence="8">
    <location>
        <begin position="626"/>
        <end position="644"/>
    </location>
</feature>
<feature type="transmembrane region" description="Helical" evidence="8">
    <location>
        <begin position="259"/>
        <end position="281"/>
    </location>
</feature>
<feature type="transmembrane region" description="Helical" evidence="8">
    <location>
        <begin position="413"/>
        <end position="438"/>
    </location>
</feature>
<evidence type="ECO:0000256" key="4">
    <source>
        <dbReference type="ARBA" id="ARBA00022989"/>
    </source>
</evidence>
<dbReference type="GO" id="GO:0005886">
    <property type="term" value="C:plasma membrane"/>
    <property type="evidence" value="ECO:0007669"/>
    <property type="project" value="UniProtKB-SubCell"/>
</dbReference>
<feature type="transmembrane region" description="Helical" evidence="8">
    <location>
        <begin position="121"/>
        <end position="138"/>
    </location>
</feature>
<dbReference type="RefSeq" id="WP_073029652.1">
    <property type="nucleotide sequence ID" value="NZ_FQXJ01000006.1"/>
</dbReference>
<dbReference type="PANTHER" id="PTHR42682:SF3">
    <property type="entry name" value="FORMATE HYDROGENLYASE SUBUNIT 3-RELATED"/>
    <property type="match status" value="1"/>
</dbReference>
<keyword evidence="5" id="KW-0560">Oxidoreductase</keyword>
<proteinExistence type="predicted"/>
<dbReference type="GO" id="GO:0042773">
    <property type="term" value="P:ATP synthesis coupled electron transport"/>
    <property type="evidence" value="ECO:0007669"/>
    <property type="project" value="InterPro"/>
</dbReference>
<dbReference type="PANTHER" id="PTHR42682">
    <property type="entry name" value="HYDROGENASE-4 COMPONENT F"/>
    <property type="match status" value="1"/>
</dbReference>
<dbReference type="InterPro" id="IPR003918">
    <property type="entry name" value="NADH_UbQ_OxRdtase"/>
</dbReference>
<reference evidence="11" key="1">
    <citation type="submission" date="2016-11" db="EMBL/GenBank/DDBJ databases">
        <authorList>
            <person name="Varghese N."/>
            <person name="Submissions S."/>
        </authorList>
    </citation>
    <scope>NUCLEOTIDE SEQUENCE [LARGE SCALE GENOMIC DNA]</scope>
    <source>
        <strain evidence="11">DSM 15449</strain>
    </source>
</reference>
<feature type="transmembrane region" description="Helical" evidence="8">
    <location>
        <begin position="507"/>
        <end position="528"/>
    </location>
</feature>
<feature type="transmembrane region" description="Helical" evidence="8">
    <location>
        <begin position="12"/>
        <end position="30"/>
    </location>
</feature>
<feature type="transmembrane region" description="Helical" evidence="8">
    <location>
        <begin position="230"/>
        <end position="253"/>
    </location>
</feature>
<gene>
    <name evidence="10" type="ORF">SAMN02746098_02071</name>
</gene>
<name>A0A1M5XKR2_9FIRM</name>
<sequence length="645" mass="70751">MGNKESQSFRQLFMGLSIVLAGAGLIWGTILTCRGGDWIKTGFQLFTEAGAGLSLTWKLDGLTVFFLFILLLGQGLSSLYALGYLKEYQDKNKSLWPFLINWFLFLASMFGVLLADDGFTFLLSWEMMSLFSFFLVLYEHEDPQNRKSAYIYFVMTHVATVLLTTAILYLYALTGSFAFEAWAKAVPTLSTSQLNLIFLAFFIGLGTKAGFVPFHIWLPYAHSAAPSPVSALMSGVMVKVALYLFIRLVWLTLGPGPVWWGWLFLLVGALSAIVGILSASVQSDLKKLLAFSTIENVGILGIALGSAFLARSWNNSWAMNLAFVAFFWHTIQHMLFKSLLFMGAGNIIQATHTRNMERLGGLLKRMPKTGFGALIGIIGITALPPLGGFWGEFMLFQSLWVNTAHLANGWSKVFLPLSIGVLALVGGLSIATFVKWFGISFLGQARSTVAEKAKEAHPVQYITPLIVGGLAVLSVLWPSAILALINLPLSVLRTGDVLGISSALGTPLNLSSTYLILLILLTVIVIVLSKRGIRRVTATWNCGGPLTPSLQYTAGGLTNPIRVLFTKVLGSHRHVEGDFAGTQYTLRSLTYEGKLKEVFEYSFYRPAIGGLIWLSSHIRKLQAGSIHLYLAYLLVTVIVVLILGR</sequence>
<feature type="domain" description="NADH:quinone oxidoreductase/Mrp antiporter transmembrane" evidence="9">
    <location>
        <begin position="115"/>
        <end position="402"/>
    </location>
</feature>
<dbReference type="InterPro" id="IPR052175">
    <property type="entry name" value="ComplexI-like_HydComp"/>
</dbReference>
<dbReference type="GO" id="GO:0008137">
    <property type="term" value="F:NADH dehydrogenase (ubiquinone) activity"/>
    <property type="evidence" value="ECO:0007669"/>
    <property type="project" value="InterPro"/>
</dbReference>
<feature type="transmembrane region" description="Helical" evidence="8">
    <location>
        <begin position="321"/>
        <end position="348"/>
    </location>
</feature>
<dbReference type="Proteomes" id="UP000183954">
    <property type="component" value="Unassembled WGS sequence"/>
</dbReference>
<feature type="transmembrane region" description="Helical" evidence="8">
    <location>
        <begin position="194"/>
        <end position="218"/>
    </location>
</feature>
<dbReference type="EMBL" id="FQXJ01000006">
    <property type="protein sequence ID" value="SHI00148.1"/>
    <property type="molecule type" value="Genomic_DNA"/>
</dbReference>
<dbReference type="AlphaFoldDB" id="A0A1M5XKR2"/>
<evidence type="ECO:0000256" key="2">
    <source>
        <dbReference type="ARBA" id="ARBA00022475"/>
    </source>
</evidence>
<evidence type="ECO:0000256" key="3">
    <source>
        <dbReference type="ARBA" id="ARBA00022692"/>
    </source>
</evidence>
<feature type="transmembrane region" description="Helical" evidence="8">
    <location>
        <begin position="459"/>
        <end position="487"/>
    </location>
</feature>
<keyword evidence="11" id="KW-1185">Reference proteome</keyword>
<feature type="transmembrane region" description="Helical" evidence="8">
    <location>
        <begin position="95"/>
        <end position="115"/>
    </location>
</feature>
<dbReference type="InterPro" id="IPR001750">
    <property type="entry name" value="ND/Mrp_TM"/>
</dbReference>
<dbReference type="STRING" id="1121420.SAMN02746098_02071"/>
<keyword evidence="6 8" id="KW-0472">Membrane</keyword>
<dbReference type="Pfam" id="PF00361">
    <property type="entry name" value="Proton_antipo_M"/>
    <property type="match status" value="1"/>
</dbReference>
<keyword evidence="3 7" id="KW-0812">Transmembrane</keyword>
<evidence type="ECO:0000256" key="1">
    <source>
        <dbReference type="ARBA" id="ARBA00004651"/>
    </source>
</evidence>
<organism evidence="10 11">
    <name type="scientific">Desulfosporosinus lacus DSM 15449</name>
    <dbReference type="NCBI Taxonomy" id="1121420"/>
    <lineage>
        <taxon>Bacteria</taxon>
        <taxon>Bacillati</taxon>
        <taxon>Bacillota</taxon>
        <taxon>Clostridia</taxon>
        <taxon>Eubacteriales</taxon>
        <taxon>Desulfitobacteriaceae</taxon>
        <taxon>Desulfosporosinus</taxon>
    </lineage>
</organism>
<evidence type="ECO:0000256" key="7">
    <source>
        <dbReference type="RuleBase" id="RU000320"/>
    </source>
</evidence>
<feature type="transmembrane region" description="Helical" evidence="8">
    <location>
        <begin position="369"/>
        <end position="393"/>
    </location>
</feature>
<accession>A0A1M5XKR2</accession>
<comment type="subcellular location">
    <subcellularLocation>
        <location evidence="1">Cell membrane</location>
        <topology evidence="1">Multi-pass membrane protein</topology>
    </subcellularLocation>
    <subcellularLocation>
        <location evidence="7">Membrane</location>
        <topology evidence="7">Multi-pass membrane protein</topology>
    </subcellularLocation>
</comment>
<evidence type="ECO:0000256" key="8">
    <source>
        <dbReference type="SAM" id="Phobius"/>
    </source>
</evidence>
<evidence type="ECO:0000313" key="10">
    <source>
        <dbReference type="EMBL" id="SHI00148.1"/>
    </source>
</evidence>
<evidence type="ECO:0000313" key="11">
    <source>
        <dbReference type="Proteomes" id="UP000183954"/>
    </source>
</evidence>
<evidence type="ECO:0000256" key="6">
    <source>
        <dbReference type="ARBA" id="ARBA00023136"/>
    </source>
</evidence>
<dbReference type="GO" id="GO:0016491">
    <property type="term" value="F:oxidoreductase activity"/>
    <property type="evidence" value="ECO:0007669"/>
    <property type="project" value="UniProtKB-KW"/>
</dbReference>
<keyword evidence="4 8" id="KW-1133">Transmembrane helix</keyword>
<evidence type="ECO:0000256" key="5">
    <source>
        <dbReference type="ARBA" id="ARBA00023002"/>
    </source>
</evidence>
<feature type="transmembrane region" description="Helical" evidence="8">
    <location>
        <begin position="150"/>
        <end position="174"/>
    </location>
</feature>
<feature type="transmembrane region" description="Helical" evidence="8">
    <location>
        <begin position="288"/>
        <end position="309"/>
    </location>
</feature>
<dbReference type="OrthoDB" id="9807568at2"/>